<feature type="region of interest" description="Disordered" evidence="11">
    <location>
        <begin position="237"/>
        <end position="278"/>
    </location>
</feature>
<feature type="region of interest" description="Disordered" evidence="11">
    <location>
        <begin position="299"/>
        <end position="371"/>
    </location>
</feature>
<evidence type="ECO:0000259" key="12">
    <source>
        <dbReference type="PROSITE" id="PS51007"/>
    </source>
</evidence>
<dbReference type="InterPro" id="IPR036909">
    <property type="entry name" value="Cyt_c-like_dom_sf"/>
</dbReference>
<evidence type="ECO:0000313" key="14">
    <source>
        <dbReference type="Proteomes" id="UP000051487"/>
    </source>
</evidence>
<accession>A0AAN4PHP2</accession>
<reference evidence="13 14" key="1">
    <citation type="submission" date="2015-11" db="EMBL/GenBank/DDBJ databases">
        <title>Aspergillus lentulus strain IFM 54703T.</title>
        <authorList>
            <person name="Kusuya Y."/>
            <person name="Sakai K."/>
            <person name="Kamei K."/>
            <person name="Takahashi H."/>
            <person name="Yaguchi T."/>
        </authorList>
    </citation>
    <scope>NUCLEOTIDE SEQUENCE [LARGE SCALE GENOMIC DNA]</scope>
    <source>
        <strain evidence="13 14">IFM 54703</strain>
    </source>
</reference>
<evidence type="ECO:0000256" key="5">
    <source>
        <dbReference type="ARBA" id="ARBA00022617"/>
    </source>
</evidence>
<dbReference type="PRINTS" id="PR00604">
    <property type="entry name" value="CYTCHRMECIAB"/>
</dbReference>
<protein>
    <recommendedName>
        <fullName evidence="3">Cytochrome c</fullName>
    </recommendedName>
</protein>
<dbReference type="FunFam" id="1.10.760.10:FF:000001">
    <property type="entry name" value="Cytochrome c iso-1"/>
    <property type="match status" value="1"/>
</dbReference>
<evidence type="ECO:0000256" key="7">
    <source>
        <dbReference type="ARBA" id="ARBA00022723"/>
    </source>
</evidence>
<evidence type="ECO:0000256" key="3">
    <source>
        <dbReference type="ARBA" id="ARBA00013530"/>
    </source>
</evidence>
<dbReference type="GO" id="GO:0046872">
    <property type="term" value="F:metal ion binding"/>
    <property type="evidence" value="ECO:0007669"/>
    <property type="project" value="UniProtKB-KW"/>
</dbReference>
<comment type="similarity">
    <text evidence="2">Belongs to the cytochrome c family.</text>
</comment>
<evidence type="ECO:0000256" key="8">
    <source>
        <dbReference type="ARBA" id="ARBA00022982"/>
    </source>
</evidence>
<keyword evidence="4" id="KW-0813">Transport</keyword>
<dbReference type="PANTHER" id="PTHR11961">
    <property type="entry name" value="CYTOCHROME C"/>
    <property type="match status" value="1"/>
</dbReference>
<evidence type="ECO:0000256" key="10">
    <source>
        <dbReference type="PROSITE-ProRule" id="PRU00433"/>
    </source>
</evidence>
<feature type="compositionally biased region" description="Low complexity" evidence="11">
    <location>
        <begin position="362"/>
        <end position="371"/>
    </location>
</feature>
<keyword evidence="8" id="KW-0249">Electron transport</keyword>
<evidence type="ECO:0000313" key="13">
    <source>
        <dbReference type="EMBL" id="GAQ06463.1"/>
    </source>
</evidence>
<keyword evidence="9 10" id="KW-0408">Iron</keyword>
<dbReference type="Proteomes" id="UP000051487">
    <property type="component" value="Unassembled WGS sequence"/>
</dbReference>
<feature type="region of interest" description="Disordered" evidence="11">
    <location>
        <begin position="811"/>
        <end position="832"/>
    </location>
</feature>
<dbReference type="Gene3D" id="1.10.760.10">
    <property type="entry name" value="Cytochrome c-like domain"/>
    <property type="match status" value="1"/>
</dbReference>
<dbReference type="GO" id="GO:0020037">
    <property type="term" value="F:heme binding"/>
    <property type="evidence" value="ECO:0007669"/>
    <property type="project" value="InterPro"/>
</dbReference>
<name>A0AAN4PHP2_ASPLE</name>
<dbReference type="InterPro" id="IPR002327">
    <property type="entry name" value="Cyt_c_1A/1B"/>
</dbReference>
<keyword evidence="6" id="KW-0679">Respiratory chain</keyword>
<dbReference type="PROSITE" id="PS51007">
    <property type="entry name" value="CYTC"/>
    <property type="match status" value="1"/>
</dbReference>
<evidence type="ECO:0000256" key="4">
    <source>
        <dbReference type="ARBA" id="ARBA00022448"/>
    </source>
</evidence>
<gene>
    <name evidence="13" type="ORF">ALT_3784</name>
</gene>
<evidence type="ECO:0000256" key="2">
    <source>
        <dbReference type="ARBA" id="ARBA00006488"/>
    </source>
</evidence>
<dbReference type="EMBL" id="BCLY01000008">
    <property type="protein sequence ID" value="GAQ06463.1"/>
    <property type="molecule type" value="Genomic_DNA"/>
</dbReference>
<feature type="domain" description="Cytochrome c" evidence="12">
    <location>
        <begin position="109"/>
        <end position="210"/>
    </location>
</feature>
<evidence type="ECO:0000256" key="11">
    <source>
        <dbReference type="SAM" id="MobiDB-lite"/>
    </source>
</evidence>
<organism evidence="13 14">
    <name type="scientific">Aspergillus lentulus</name>
    <dbReference type="NCBI Taxonomy" id="293939"/>
    <lineage>
        <taxon>Eukaryota</taxon>
        <taxon>Fungi</taxon>
        <taxon>Dikarya</taxon>
        <taxon>Ascomycota</taxon>
        <taxon>Pezizomycotina</taxon>
        <taxon>Eurotiomycetes</taxon>
        <taxon>Eurotiomycetidae</taxon>
        <taxon>Eurotiales</taxon>
        <taxon>Aspergillaceae</taxon>
        <taxon>Aspergillus</taxon>
        <taxon>Aspergillus subgen. Fumigati</taxon>
    </lineage>
</organism>
<dbReference type="GO" id="GO:0005758">
    <property type="term" value="C:mitochondrial intermembrane space"/>
    <property type="evidence" value="ECO:0007669"/>
    <property type="project" value="UniProtKB-SubCell"/>
</dbReference>
<comment type="subcellular location">
    <subcellularLocation>
        <location evidence="1">Mitochondrion intermembrane space</location>
    </subcellularLocation>
</comment>
<sequence>MGKDEGFAPGKHTLLFPFHAISSFRSRWDQPSFTATAASPRSAGIAIVASRRYSSNISQAGVYHFHEHAASSMTSFDTFCLLTTIDMREAELEAAEKAKQMANVFAIAGDAKKGAKLFQTRCAQCHTVESGGPHKVGPNLHGLFGRKTGSAEGYAYTDANKQAGVTWDENTLFSYLENPKKFIPGTKMAFGGLKKGKERNDLITLCATPSIMLDELDNVFDDHPSLDASLEDFENNSNAHRSPVFGLPSQHSGFRSEESEGEEEDTTPNGERWSPPGFRRYDYVQGSGWYRHQPYLRKGENNRPVLKPTVGVSPSVSREASPQYEDAIDTPSVKKRSESADTGDATIAANVPLPSDTPLKGRSPSPAPALRASPADEVLDFGPENNLSNYIRFAVRAEVQHREPFVALFSYLRSKFDRITSSKSNTTLSILIALLSIAFMRALFLPSLPQSIPDLVKLSSFARSFEPLIYYSENGVQQIGTLQETGVAVWDLSESVRGTNMTSAPIIVRQLDELSESLKTLSLELTRFFANVDSDVDSILIVMDWAKRELETLSSQPPSSLPSIVLDNVHDLLSRLGTLERTDAPNGEASSSQLTTTPTTFGLVVTAVLGQTSAQRTRATLTRTFTEFLSVLEESINSELTHSTALFALFESIDRQFLNLQRTVVRESDAQERAEGEMLSSLWTRVLGPDAAMVRKYEKNKRLLANVRSRTVANKHLLMDHRGRLLTLKVNLETLRRKLVSPLVRRNDSVSFVGAVEGGSGRSNGRMLGPVEAVIEGQIRGLEGTYEYLRSVREKQKAKLMEMVYGAGRKIPSPSMLPDGSDDSGSDTIEGV</sequence>
<keyword evidence="5 10" id="KW-0349">Heme</keyword>
<evidence type="ECO:0000256" key="6">
    <source>
        <dbReference type="ARBA" id="ARBA00022660"/>
    </source>
</evidence>
<dbReference type="GO" id="GO:0009055">
    <property type="term" value="F:electron transfer activity"/>
    <property type="evidence" value="ECO:0007669"/>
    <property type="project" value="InterPro"/>
</dbReference>
<dbReference type="InterPro" id="IPR009056">
    <property type="entry name" value="Cyt_c-like_dom"/>
</dbReference>
<proteinExistence type="inferred from homology"/>
<evidence type="ECO:0000256" key="9">
    <source>
        <dbReference type="ARBA" id="ARBA00023004"/>
    </source>
</evidence>
<keyword evidence="7 10" id="KW-0479">Metal-binding</keyword>
<dbReference type="SUPFAM" id="SSF46626">
    <property type="entry name" value="Cytochrome c"/>
    <property type="match status" value="1"/>
</dbReference>
<comment type="caution">
    <text evidence="13">The sequence shown here is derived from an EMBL/GenBank/DDBJ whole genome shotgun (WGS) entry which is preliminary data.</text>
</comment>
<dbReference type="Pfam" id="PF00034">
    <property type="entry name" value="Cytochrom_C"/>
    <property type="match status" value="1"/>
</dbReference>
<evidence type="ECO:0000256" key="1">
    <source>
        <dbReference type="ARBA" id="ARBA00004569"/>
    </source>
</evidence>
<dbReference type="AlphaFoldDB" id="A0AAN4PHP2"/>